<dbReference type="EC" id="3.1.4.3" evidence="3"/>
<evidence type="ECO:0000256" key="6">
    <source>
        <dbReference type="ARBA" id="ARBA00023026"/>
    </source>
</evidence>
<evidence type="ECO:0000256" key="5">
    <source>
        <dbReference type="ARBA" id="ARBA00022801"/>
    </source>
</evidence>
<feature type="region of interest" description="Disordered" evidence="8">
    <location>
        <begin position="474"/>
        <end position="502"/>
    </location>
</feature>
<comment type="catalytic activity">
    <reaction evidence="7">
        <text>a 1,2-diacyl-sn-glycero-3-phosphocholine + H2O = phosphocholine + a 1,2-diacyl-sn-glycerol + H(+)</text>
        <dbReference type="Rhea" id="RHEA:10604"/>
        <dbReference type="ChEBI" id="CHEBI:15377"/>
        <dbReference type="ChEBI" id="CHEBI:15378"/>
        <dbReference type="ChEBI" id="CHEBI:17815"/>
        <dbReference type="ChEBI" id="CHEBI:57643"/>
        <dbReference type="ChEBI" id="CHEBI:295975"/>
        <dbReference type="EC" id="3.1.4.3"/>
    </reaction>
    <physiologicalReaction direction="left-to-right" evidence="7">
        <dbReference type="Rhea" id="RHEA:10605"/>
    </physiologicalReaction>
</comment>
<comment type="subcellular location">
    <subcellularLocation>
        <location evidence="1">Secreted</location>
        <location evidence="1">Cell wall</location>
    </subcellularLocation>
</comment>
<dbReference type="PANTHER" id="PTHR31956:SF1">
    <property type="entry name" value="NON-SPECIFIC PHOSPHOLIPASE C1"/>
    <property type="match status" value="1"/>
</dbReference>
<dbReference type="InterPro" id="IPR006311">
    <property type="entry name" value="TAT_signal"/>
</dbReference>
<organism evidence="9 10">
    <name type="scientific">Nonomuraea antimicrobica</name>
    <dbReference type="NCBI Taxonomy" id="561173"/>
    <lineage>
        <taxon>Bacteria</taxon>
        <taxon>Bacillati</taxon>
        <taxon>Actinomycetota</taxon>
        <taxon>Actinomycetes</taxon>
        <taxon>Streptosporangiales</taxon>
        <taxon>Streptosporangiaceae</taxon>
        <taxon>Nonomuraea</taxon>
    </lineage>
</organism>
<dbReference type="PROSITE" id="PS51318">
    <property type="entry name" value="TAT"/>
    <property type="match status" value="1"/>
</dbReference>
<name>A0ABP7CKJ3_9ACTN</name>
<dbReference type="Proteomes" id="UP001500902">
    <property type="component" value="Unassembled WGS sequence"/>
</dbReference>
<evidence type="ECO:0000256" key="8">
    <source>
        <dbReference type="SAM" id="MobiDB-lite"/>
    </source>
</evidence>
<dbReference type="EMBL" id="BAAAZP010000124">
    <property type="protein sequence ID" value="GAA3692355.1"/>
    <property type="molecule type" value="Genomic_DNA"/>
</dbReference>
<accession>A0ABP7CKJ3</accession>
<evidence type="ECO:0000256" key="2">
    <source>
        <dbReference type="ARBA" id="ARBA00009717"/>
    </source>
</evidence>
<evidence type="ECO:0000256" key="3">
    <source>
        <dbReference type="ARBA" id="ARBA00012018"/>
    </source>
</evidence>
<keyword evidence="4" id="KW-0134">Cell wall</keyword>
<feature type="compositionally biased region" description="Pro residues" evidence="8">
    <location>
        <begin position="475"/>
        <end position="488"/>
    </location>
</feature>
<reference evidence="10" key="1">
    <citation type="journal article" date="2019" name="Int. J. Syst. Evol. Microbiol.">
        <title>The Global Catalogue of Microorganisms (GCM) 10K type strain sequencing project: providing services to taxonomists for standard genome sequencing and annotation.</title>
        <authorList>
            <consortium name="The Broad Institute Genomics Platform"/>
            <consortium name="The Broad Institute Genome Sequencing Center for Infectious Disease"/>
            <person name="Wu L."/>
            <person name="Ma J."/>
        </authorList>
    </citation>
    <scope>NUCLEOTIDE SEQUENCE [LARGE SCALE GENOMIC DNA]</scope>
    <source>
        <strain evidence="10">JCM 16904</strain>
    </source>
</reference>
<keyword evidence="6" id="KW-0843">Virulence</keyword>
<dbReference type="Pfam" id="PF04185">
    <property type="entry name" value="Phosphoesterase"/>
    <property type="match status" value="1"/>
</dbReference>
<evidence type="ECO:0000313" key="10">
    <source>
        <dbReference type="Proteomes" id="UP001500902"/>
    </source>
</evidence>
<evidence type="ECO:0000256" key="4">
    <source>
        <dbReference type="ARBA" id="ARBA00022512"/>
    </source>
</evidence>
<comment type="caution">
    <text evidence="9">The sequence shown here is derived from an EMBL/GenBank/DDBJ whole genome shotgun (WGS) entry which is preliminary data.</text>
</comment>
<proteinExistence type="inferred from homology"/>
<keyword evidence="5" id="KW-0378">Hydrolase</keyword>
<sequence length="502" mass="54437">MTEETRTSTGPMFTRRRLLGAGAAAGGAALGMLAPNLQKALASPPSGKRPSLNDIEHVVLLMQENRSFDHYFGTMSGVAGFSDPDAIRLPTGRSVFYQPTDENPDGYVLPFHLDSRKTAAQGMPTAGDYAWDPSHMAWNGGKMDMWLPASYRYIKGDQSRIPLLMGYFDEQDLPFHRALADAFTICDHYFCSVLGSTTPNRLMWETGTIDPNGVAGGPILINNMKINTWRTYAEDLTDAGVSWKFYWEQGGMRSQTYPYFPAYRDAPETSPLYTNTRAPSAPGQFEYDALNDRLPTVSWLFPPSGANEHPNQSMPAAGAQYIASKIDAIAANPDVWAKTVFILVWDENGGMFDHVPPPTPPAGTPDEFVTATSPGGVNGGGLPVGAGFRVGCIIVSPWTAGGWVCSEPFEHTSNLRFLERVTGVECSTISAWRRETFGDLTSAFRFRGKPAGPPTMPSTAGNLALAQYEVAHLPAPVPPTGPQVPPAQAPGRRPVVPPRHGD</sequence>
<dbReference type="Gene3D" id="3.40.720.10">
    <property type="entry name" value="Alkaline Phosphatase, subunit A"/>
    <property type="match status" value="1"/>
</dbReference>
<evidence type="ECO:0000256" key="7">
    <source>
        <dbReference type="ARBA" id="ARBA00048421"/>
    </source>
</evidence>
<keyword evidence="4" id="KW-0964">Secreted</keyword>
<gene>
    <name evidence="9" type="ORF">GCM10022224_067580</name>
</gene>
<dbReference type="InterPro" id="IPR007312">
    <property type="entry name" value="Phosphoesterase"/>
</dbReference>
<keyword evidence="10" id="KW-1185">Reference proteome</keyword>
<evidence type="ECO:0000256" key="1">
    <source>
        <dbReference type="ARBA" id="ARBA00004191"/>
    </source>
</evidence>
<dbReference type="InterPro" id="IPR017850">
    <property type="entry name" value="Alkaline_phosphatase_core_sf"/>
</dbReference>
<evidence type="ECO:0000313" key="9">
    <source>
        <dbReference type="EMBL" id="GAA3692355.1"/>
    </source>
</evidence>
<comment type="similarity">
    <text evidence="2">Belongs to the bacterial phospholipase C family.</text>
</comment>
<protein>
    <recommendedName>
        <fullName evidence="3">phospholipase C</fullName>
        <ecNumber evidence="3">3.1.4.3</ecNumber>
    </recommendedName>
</protein>
<dbReference type="PANTHER" id="PTHR31956">
    <property type="entry name" value="NON-SPECIFIC PHOSPHOLIPASE C4-RELATED"/>
    <property type="match status" value="1"/>
</dbReference>